<dbReference type="Proteomes" id="UP000317863">
    <property type="component" value="Unassembled WGS sequence"/>
</dbReference>
<dbReference type="RefSeq" id="WP_142535333.1">
    <property type="nucleotide sequence ID" value="NZ_SGJB01000003.1"/>
</dbReference>
<dbReference type="OrthoDB" id="1756498at2"/>
<dbReference type="EMBL" id="SGJB01000003">
    <property type="protein sequence ID" value="TQQ85281.1"/>
    <property type="molecule type" value="Genomic_DNA"/>
</dbReference>
<proteinExistence type="predicted"/>
<keyword evidence="3" id="KW-1185">Reference proteome</keyword>
<gene>
    <name evidence="2" type="ORF">EXD82_02475</name>
</gene>
<evidence type="ECO:0000256" key="1">
    <source>
        <dbReference type="SAM" id="Phobius"/>
    </source>
</evidence>
<keyword evidence="1" id="KW-1133">Transmembrane helix</keyword>
<evidence type="ECO:0000313" key="3">
    <source>
        <dbReference type="Proteomes" id="UP000317863"/>
    </source>
</evidence>
<evidence type="ECO:0000313" key="2">
    <source>
        <dbReference type="EMBL" id="TQQ85281.1"/>
    </source>
</evidence>
<feature type="transmembrane region" description="Helical" evidence="1">
    <location>
        <begin position="7"/>
        <end position="26"/>
    </location>
</feature>
<name>A0A544QX76_9FIRM</name>
<comment type="caution">
    <text evidence="2">The sequence shown here is derived from an EMBL/GenBank/DDBJ whole genome shotgun (WGS) entry which is preliminary data.</text>
</comment>
<keyword evidence="1" id="KW-0472">Membrane</keyword>
<accession>A0A544QX76</accession>
<reference evidence="2 3" key="1">
    <citation type="submission" date="2019-02" db="EMBL/GenBank/DDBJ databases">
        <title>Peptostreptococcaceae bacterium ZHW00191 nov., a new bacterium isolated from the human gut.</title>
        <authorList>
            <person name="Zhou H.-W."/>
            <person name="Chen X.-J."/>
        </authorList>
    </citation>
    <scope>NUCLEOTIDE SEQUENCE [LARGE SCALE GENOMIC DNA]</scope>
    <source>
        <strain evidence="2 3">ZHW00191</strain>
    </source>
</reference>
<protein>
    <submittedName>
        <fullName evidence="2">Uncharacterized protein</fullName>
    </submittedName>
</protein>
<dbReference type="AlphaFoldDB" id="A0A544QX76"/>
<keyword evidence="1" id="KW-0812">Transmembrane</keyword>
<organism evidence="2 3">
    <name type="scientific">Peptacetobacter hominis</name>
    <dbReference type="NCBI Taxonomy" id="2743610"/>
    <lineage>
        <taxon>Bacteria</taxon>
        <taxon>Bacillati</taxon>
        <taxon>Bacillota</taxon>
        <taxon>Clostridia</taxon>
        <taxon>Peptostreptococcales</taxon>
        <taxon>Peptostreptococcaceae</taxon>
        <taxon>Peptacetobacter</taxon>
    </lineage>
</organism>
<sequence>MKKLKRILTALIILVVVLAGGLYYMILPDENQKNLSSDAEEISMQQMIELKFIEKMELKKNPARFEGIVSLSEQDVENIIYTFMKKSGNESIMPKDISISEGKIIVSVPVNIAGIDTVAEVSMTPYVSNQNICADIENIKVGKLNISGKLFGEIYQYNRNDENLSIEKNTIMIGSSIIDPIKPGKIYIEGNYLKADISIMISDMMKYISSSAIEGLVK</sequence>